<protein>
    <submittedName>
        <fullName evidence="2">Uncharacterized protein</fullName>
    </submittedName>
</protein>
<evidence type="ECO:0000256" key="1">
    <source>
        <dbReference type="SAM" id="MobiDB-lite"/>
    </source>
</evidence>
<dbReference type="EMBL" id="JAACFV010000014">
    <property type="protein sequence ID" value="KAF7512201.1"/>
    <property type="molecule type" value="Genomic_DNA"/>
</dbReference>
<dbReference type="Proteomes" id="UP000606974">
    <property type="component" value="Unassembled WGS sequence"/>
</dbReference>
<organism evidence="2 3">
    <name type="scientific">Endocarpon pusillum</name>
    <dbReference type="NCBI Taxonomy" id="364733"/>
    <lineage>
        <taxon>Eukaryota</taxon>
        <taxon>Fungi</taxon>
        <taxon>Dikarya</taxon>
        <taxon>Ascomycota</taxon>
        <taxon>Pezizomycotina</taxon>
        <taxon>Eurotiomycetes</taxon>
        <taxon>Chaetothyriomycetidae</taxon>
        <taxon>Verrucariales</taxon>
        <taxon>Verrucariaceae</taxon>
        <taxon>Endocarpon</taxon>
    </lineage>
</organism>
<feature type="region of interest" description="Disordered" evidence="1">
    <location>
        <begin position="1"/>
        <end position="54"/>
    </location>
</feature>
<accession>A0A8H7E9Z5</accession>
<sequence length="102" mass="11574">MRARAREANGPQETARKEDPSVMASKKKKAGSSPHYELPLIPLRRPRSPQSHGAHYSVKVKSFVFVFEPSSHVPWWAKRKFGISKQPRSPSTLQNMKHQLAS</sequence>
<name>A0A8H7E9Z5_9EURO</name>
<evidence type="ECO:0000313" key="3">
    <source>
        <dbReference type="Proteomes" id="UP000606974"/>
    </source>
</evidence>
<dbReference type="AlphaFoldDB" id="A0A8H7E9Z5"/>
<comment type="caution">
    <text evidence="2">The sequence shown here is derived from an EMBL/GenBank/DDBJ whole genome shotgun (WGS) entry which is preliminary data.</text>
</comment>
<proteinExistence type="predicted"/>
<keyword evidence="3" id="KW-1185">Reference proteome</keyword>
<gene>
    <name evidence="2" type="ORF">GJ744_002363</name>
</gene>
<reference evidence="2" key="1">
    <citation type="submission" date="2020-02" db="EMBL/GenBank/DDBJ databases">
        <authorList>
            <person name="Palmer J.M."/>
        </authorList>
    </citation>
    <scope>NUCLEOTIDE SEQUENCE</scope>
    <source>
        <strain evidence="2">EPUS1.4</strain>
        <tissue evidence="2">Thallus</tissue>
    </source>
</reference>
<evidence type="ECO:0000313" key="2">
    <source>
        <dbReference type="EMBL" id="KAF7512201.1"/>
    </source>
</evidence>